<dbReference type="RefSeq" id="WP_005056795.1">
    <property type="nucleotide sequence ID" value="NZ_AP022621.1"/>
</dbReference>
<evidence type="ECO:0000259" key="13">
    <source>
        <dbReference type="PROSITE" id="PS50109"/>
    </source>
</evidence>
<dbReference type="InterPro" id="IPR003594">
    <property type="entry name" value="HATPase_dom"/>
</dbReference>
<dbReference type="PANTHER" id="PTHR45436:SF5">
    <property type="entry name" value="SENSOR HISTIDINE KINASE TRCS"/>
    <property type="match status" value="1"/>
</dbReference>
<dbReference type="InterPro" id="IPR003660">
    <property type="entry name" value="HAMP_dom"/>
</dbReference>
<dbReference type="InterPro" id="IPR003661">
    <property type="entry name" value="HisK_dim/P_dom"/>
</dbReference>
<dbReference type="EC" id="2.7.13.3" evidence="3"/>
<feature type="domain" description="HAMP" evidence="14">
    <location>
        <begin position="89"/>
        <end position="142"/>
    </location>
</feature>
<evidence type="ECO:0000256" key="4">
    <source>
        <dbReference type="ARBA" id="ARBA00022553"/>
    </source>
</evidence>
<dbReference type="Pfam" id="PF00512">
    <property type="entry name" value="HisKA"/>
    <property type="match status" value="1"/>
</dbReference>
<evidence type="ECO:0000259" key="14">
    <source>
        <dbReference type="PROSITE" id="PS50885"/>
    </source>
</evidence>
<proteinExistence type="predicted"/>
<keyword evidence="9" id="KW-0902">Two-component regulatory system</keyword>
<evidence type="ECO:0000256" key="7">
    <source>
        <dbReference type="ARBA" id="ARBA00022777"/>
    </source>
</evidence>
<evidence type="ECO:0000256" key="12">
    <source>
        <dbReference type="SAM" id="Phobius"/>
    </source>
</evidence>
<dbReference type="Gene3D" id="1.10.287.130">
    <property type="match status" value="1"/>
</dbReference>
<dbReference type="Pfam" id="PF02518">
    <property type="entry name" value="HATPase_c"/>
    <property type="match status" value="1"/>
</dbReference>
<accession>A0A0U0ZFQ6</accession>
<evidence type="ECO:0000256" key="5">
    <source>
        <dbReference type="ARBA" id="ARBA00022679"/>
    </source>
</evidence>
<keyword evidence="8 12" id="KW-1133">Transmembrane helix</keyword>
<dbReference type="InterPro" id="IPR050428">
    <property type="entry name" value="TCS_sensor_his_kinase"/>
</dbReference>
<evidence type="ECO:0000256" key="8">
    <source>
        <dbReference type="ARBA" id="ARBA00022989"/>
    </source>
</evidence>
<dbReference type="InterPro" id="IPR036097">
    <property type="entry name" value="HisK_dim/P_sf"/>
</dbReference>
<dbReference type="PROSITE" id="PS50109">
    <property type="entry name" value="HIS_KIN"/>
    <property type="match status" value="1"/>
</dbReference>
<dbReference type="SUPFAM" id="SSF55874">
    <property type="entry name" value="ATPase domain of HSP90 chaperone/DNA topoisomerase II/histidine kinase"/>
    <property type="match status" value="1"/>
</dbReference>
<dbReference type="PRINTS" id="PR00344">
    <property type="entry name" value="BCTRLSENSOR"/>
</dbReference>
<dbReference type="PROSITE" id="PS50885">
    <property type="entry name" value="HAMP"/>
    <property type="match status" value="1"/>
</dbReference>
<dbReference type="GO" id="GO:0005886">
    <property type="term" value="C:plasma membrane"/>
    <property type="evidence" value="ECO:0007669"/>
    <property type="project" value="UniProtKB-SubCell"/>
</dbReference>
<dbReference type="Proteomes" id="UP000045782">
    <property type="component" value="Unassembled WGS sequence"/>
</dbReference>
<feature type="region of interest" description="Disordered" evidence="11">
    <location>
        <begin position="357"/>
        <end position="378"/>
    </location>
</feature>
<reference evidence="15 16" key="1">
    <citation type="submission" date="2015-03" db="EMBL/GenBank/DDBJ databases">
        <authorList>
            <person name="Murphy D."/>
        </authorList>
    </citation>
    <scope>NUCLEOTIDE SEQUENCE [LARGE SCALE GENOMIC DNA]</scope>
    <source>
        <strain evidence="15 16">PAP088</strain>
    </source>
</reference>
<evidence type="ECO:0000256" key="6">
    <source>
        <dbReference type="ARBA" id="ARBA00022692"/>
    </source>
</evidence>
<dbReference type="AlphaFoldDB" id="A0A0U0ZFQ6"/>
<dbReference type="InterPro" id="IPR036890">
    <property type="entry name" value="HATPase_C_sf"/>
</dbReference>
<evidence type="ECO:0000256" key="1">
    <source>
        <dbReference type="ARBA" id="ARBA00000085"/>
    </source>
</evidence>
<dbReference type="Gene3D" id="3.30.565.10">
    <property type="entry name" value="Histidine kinase-like ATPase, C-terminal domain"/>
    <property type="match status" value="1"/>
</dbReference>
<evidence type="ECO:0000256" key="10">
    <source>
        <dbReference type="ARBA" id="ARBA00023136"/>
    </source>
</evidence>
<dbReference type="PANTHER" id="PTHR45436">
    <property type="entry name" value="SENSOR HISTIDINE KINASE YKOH"/>
    <property type="match status" value="1"/>
</dbReference>
<evidence type="ECO:0000313" key="15">
    <source>
        <dbReference type="EMBL" id="CPV29517.1"/>
    </source>
</evidence>
<feature type="domain" description="Histidine kinase" evidence="13">
    <location>
        <begin position="150"/>
        <end position="366"/>
    </location>
</feature>
<dbReference type="SMART" id="SM00387">
    <property type="entry name" value="HATPase_c"/>
    <property type="match status" value="1"/>
</dbReference>
<comment type="subcellular location">
    <subcellularLocation>
        <location evidence="2">Cell membrane</location>
    </subcellularLocation>
</comment>
<evidence type="ECO:0000313" key="16">
    <source>
        <dbReference type="Proteomes" id="UP000045782"/>
    </source>
</evidence>
<dbReference type="CDD" id="cd00082">
    <property type="entry name" value="HisKA"/>
    <property type="match status" value="1"/>
</dbReference>
<keyword evidence="10 12" id="KW-0472">Membrane</keyword>
<gene>
    <name evidence="15" type="primary">baeS_1</name>
    <name evidence="15" type="ORF">ERS075579_00015</name>
</gene>
<comment type="catalytic activity">
    <reaction evidence="1">
        <text>ATP + protein L-histidine = ADP + protein N-phospho-L-histidine.</text>
        <dbReference type="EC" id="2.7.13.3"/>
    </reaction>
</comment>
<evidence type="ECO:0000256" key="11">
    <source>
        <dbReference type="SAM" id="MobiDB-lite"/>
    </source>
</evidence>
<dbReference type="Gene3D" id="6.10.340.10">
    <property type="match status" value="1"/>
</dbReference>
<dbReference type="InterPro" id="IPR004358">
    <property type="entry name" value="Sig_transdc_His_kin-like_C"/>
</dbReference>
<protein>
    <recommendedName>
        <fullName evidence="3">histidine kinase</fullName>
        <ecNumber evidence="3">2.7.13.3</ecNumber>
    </recommendedName>
</protein>
<feature type="transmembrane region" description="Helical" evidence="12">
    <location>
        <begin position="66"/>
        <end position="87"/>
    </location>
</feature>
<dbReference type="GO" id="GO:0000155">
    <property type="term" value="F:phosphorelay sensor kinase activity"/>
    <property type="evidence" value="ECO:0007669"/>
    <property type="project" value="InterPro"/>
</dbReference>
<evidence type="ECO:0000256" key="9">
    <source>
        <dbReference type="ARBA" id="ARBA00023012"/>
    </source>
</evidence>
<feature type="transmembrane region" description="Helical" evidence="12">
    <location>
        <begin position="12"/>
        <end position="34"/>
    </location>
</feature>
<evidence type="ECO:0000256" key="2">
    <source>
        <dbReference type="ARBA" id="ARBA00004236"/>
    </source>
</evidence>
<keyword evidence="5 15" id="KW-0808">Transferase</keyword>
<dbReference type="SMART" id="SM00388">
    <property type="entry name" value="HisKA"/>
    <property type="match status" value="1"/>
</dbReference>
<organism evidence="15 16">
    <name type="scientific">Mycobacteroides abscessus</name>
    <dbReference type="NCBI Taxonomy" id="36809"/>
    <lineage>
        <taxon>Bacteria</taxon>
        <taxon>Bacillati</taxon>
        <taxon>Actinomycetota</taxon>
        <taxon>Actinomycetes</taxon>
        <taxon>Mycobacteriales</taxon>
        <taxon>Mycobacteriaceae</taxon>
        <taxon>Mycobacteroides</taxon>
    </lineage>
</organism>
<name>A0A0U0ZFQ6_9MYCO</name>
<dbReference type="EMBL" id="CSWP01000001">
    <property type="protein sequence ID" value="CPV29517.1"/>
    <property type="molecule type" value="Genomic_DNA"/>
</dbReference>
<dbReference type="SUPFAM" id="SSF47384">
    <property type="entry name" value="Homodimeric domain of signal transducing histidine kinase"/>
    <property type="match status" value="1"/>
</dbReference>
<keyword evidence="7 15" id="KW-0418">Kinase</keyword>
<sequence>MTRPRYGIGLRLLVVNSLVVLAGIATTSVVAAIVGPPMFRRLMDQQVSPGAGNDHPYERAFRDATAMSIGFAVAVSALAALTLSWYLSHRVHRSATSLSQAASAVADGNYDIRVPPPRLGKEFDAVAAAFNKMAQRLGAVDEARRQMLADLAHEIRTPVAVLEAYMEAVEDGVQQLDQQTVATLRDQTRRLTRFSIDVNALSVAESRTTSIDARSVSPADLVATAVAAFAPRYQTKGVILSSHADDGLPNVWADPERMGQVLSNLLDNALRHTGPGGQVTVTATATGTGATIAVADTGDGVPAEHLDRLFDRFYRADAARDRQHGGAGIGLSIAKALVEAHEGRIEAHSAGHAAGTTFTVSLPRPSDHPENATGQRPG</sequence>
<keyword evidence="6 12" id="KW-0812">Transmembrane</keyword>
<keyword evidence="4" id="KW-0597">Phosphoprotein</keyword>
<evidence type="ECO:0000256" key="3">
    <source>
        <dbReference type="ARBA" id="ARBA00012438"/>
    </source>
</evidence>
<dbReference type="FunFam" id="3.30.565.10:FF:000006">
    <property type="entry name" value="Sensor histidine kinase WalK"/>
    <property type="match status" value="1"/>
</dbReference>
<dbReference type="Pfam" id="PF00672">
    <property type="entry name" value="HAMP"/>
    <property type="match status" value="1"/>
</dbReference>
<dbReference type="SUPFAM" id="SSF158472">
    <property type="entry name" value="HAMP domain-like"/>
    <property type="match status" value="1"/>
</dbReference>
<dbReference type="SMART" id="SM00304">
    <property type="entry name" value="HAMP"/>
    <property type="match status" value="1"/>
</dbReference>
<dbReference type="CDD" id="cd06225">
    <property type="entry name" value="HAMP"/>
    <property type="match status" value="1"/>
</dbReference>
<dbReference type="InterPro" id="IPR005467">
    <property type="entry name" value="His_kinase_dom"/>
</dbReference>